<dbReference type="Proteomes" id="UP000814140">
    <property type="component" value="Unassembled WGS sequence"/>
</dbReference>
<reference evidence="1" key="1">
    <citation type="submission" date="2021-03" db="EMBL/GenBank/DDBJ databases">
        <authorList>
            <consortium name="DOE Joint Genome Institute"/>
            <person name="Ahrendt S."/>
            <person name="Looney B.P."/>
            <person name="Miyauchi S."/>
            <person name="Morin E."/>
            <person name="Drula E."/>
            <person name="Courty P.E."/>
            <person name="Chicoki N."/>
            <person name="Fauchery L."/>
            <person name="Kohler A."/>
            <person name="Kuo A."/>
            <person name="Labutti K."/>
            <person name="Pangilinan J."/>
            <person name="Lipzen A."/>
            <person name="Riley R."/>
            <person name="Andreopoulos W."/>
            <person name="He G."/>
            <person name="Johnson J."/>
            <person name="Barry K.W."/>
            <person name="Grigoriev I.V."/>
            <person name="Nagy L."/>
            <person name="Hibbett D."/>
            <person name="Henrissat B."/>
            <person name="Matheny P.B."/>
            <person name="Labbe J."/>
            <person name="Martin F."/>
        </authorList>
    </citation>
    <scope>NUCLEOTIDE SEQUENCE</scope>
    <source>
        <strain evidence="1">HHB10654</strain>
    </source>
</reference>
<sequence>MHTLGVVHRDIKPENILVTSMDPVRVKVADFGLASYLRHGAMLQGQCGTTGYGAPEMRFGRDGYDYKVDCWSLGVTLFEM</sequence>
<evidence type="ECO:0000313" key="1">
    <source>
        <dbReference type="EMBL" id="KAI0054595.1"/>
    </source>
</evidence>
<proteinExistence type="predicted"/>
<gene>
    <name evidence="1" type="ORF">BV25DRAFT_1816863</name>
</gene>
<keyword evidence="2" id="KW-1185">Reference proteome</keyword>
<name>A0ACB8SF20_9AGAM</name>
<organism evidence="1 2">
    <name type="scientific">Artomyces pyxidatus</name>
    <dbReference type="NCBI Taxonomy" id="48021"/>
    <lineage>
        <taxon>Eukaryota</taxon>
        <taxon>Fungi</taxon>
        <taxon>Dikarya</taxon>
        <taxon>Basidiomycota</taxon>
        <taxon>Agaricomycotina</taxon>
        <taxon>Agaricomycetes</taxon>
        <taxon>Russulales</taxon>
        <taxon>Auriscalpiaceae</taxon>
        <taxon>Artomyces</taxon>
    </lineage>
</organism>
<comment type="caution">
    <text evidence="1">The sequence shown here is derived from an EMBL/GenBank/DDBJ whole genome shotgun (WGS) entry which is preliminary data.</text>
</comment>
<evidence type="ECO:0000313" key="2">
    <source>
        <dbReference type="Proteomes" id="UP000814140"/>
    </source>
</evidence>
<dbReference type="EMBL" id="MU277384">
    <property type="protein sequence ID" value="KAI0054595.1"/>
    <property type="molecule type" value="Genomic_DNA"/>
</dbReference>
<protein>
    <submittedName>
        <fullName evidence="1">Kinase-like protein</fullName>
    </submittedName>
</protein>
<accession>A0ACB8SF20</accession>
<reference evidence="1" key="2">
    <citation type="journal article" date="2022" name="New Phytol.">
        <title>Evolutionary transition to the ectomycorrhizal habit in the genomes of a hyperdiverse lineage of mushroom-forming fungi.</title>
        <authorList>
            <person name="Looney B."/>
            <person name="Miyauchi S."/>
            <person name="Morin E."/>
            <person name="Drula E."/>
            <person name="Courty P.E."/>
            <person name="Kohler A."/>
            <person name="Kuo A."/>
            <person name="LaButti K."/>
            <person name="Pangilinan J."/>
            <person name="Lipzen A."/>
            <person name="Riley R."/>
            <person name="Andreopoulos W."/>
            <person name="He G."/>
            <person name="Johnson J."/>
            <person name="Nolan M."/>
            <person name="Tritt A."/>
            <person name="Barry K.W."/>
            <person name="Grigoriev I.V."/>
            <person name="Nagy L.G."/>
            <person name="Hibbett D."/>
            <person name="Henrissat B."/>
            <person name="Matheny P.B."/>
            <person name="Labbe J."/>
            <person name="Martin F.M."/>
        </authorList>
    </citation>
    <scope>NUCLEOTIDE SEQUENCE</scope>
    <source>
        <strain evidence="1">HHB10654</strain>
    </source>
</reference>